<name>A0A345ZCA1_9BACT</name>
<keyword evidence="3" id="KW-1185">Reference proteome</keyword>
<dbReference type="Proteomes" id="UP000254834">
    <property type="component" value="Chromosome"/>
</dbReference>
<dbReference type="AlphaFoldDB" id="A0A345ZCA1"/>
<gene>
    <name evidence="2" type="ORF">C0J27_04190</name>
</gene>
<proteinExistence type="predicted"/>
<dbReference type="RefSeq" id="WP_115585933.1">
    <property type="nucleotide sequence ID" value="NZ_CP025544.1"/>
</dbReference>
<reference evidence="2 3" key="1">
    <citation type="submission" date="2017-12" db="EMBL/GenBank/DDBJ databases">
        <title>Chromulinavorax destructans is a abundant pathogen of dominant heterotrophic picoflagllates.</title>
        <authorList>
            <person name="Deeg C.M."/>
            <person name="Zimmer M."/>
            <person name="Suttle C.A."/>
        </authorList>
    </citation>
    <scope>NUCLEOTIDE SEQUENCE [LARGE SCALE GENOMIC DNA]</scope>
    <source>
        <strain evidence="2 3">SeV1</strain>
    </source>
</reference>
<dbReference type="Pfam" id="PF20376">
    <property type="entry name" value="DUF6671"/>
    <property type="match status" value="1"/>
</dbReference>
<dbReference type="KEGG" id="cdes:C0J27_04190"/>
<evidence type="ECO:0000313" key="2">
    <source>
        <dbReference type="EMBL" id="AXK60918.1"/>
    </source>
</evidence>
<feature type="domain" description="DUF6671" evidence="1">
    <location>
        <begin position="66"/>
        <end position="285"/>
    </location>
</feature>
<dbReference type="EMBL" id="CP025544">
    <property type="protein sequence ID" value="AXK60918.1"/>
    <property type="molecule type" value="Genomic_DNA"/>
</dbReference>
<sequence>MNKKSPYAQSSIVLTTKHEKSRAIAPSFLNILSAQVVECSLDTDQLGTFSGEIERKGSALDCAKIKCELGLNLTGSLYGLSSEGSFGPHPYIPFIPCNHEILYFIDRQRGFDIHLSLISEKTNYTMQSLDSIKSLDAFCKRALFPSHALIVSPDMSDNNDYLVKGITTKDDLYTAFDNAMKHSQNGKVLVQTDMRAHMNPSRMMVIQELAEQLSQRLLSVCIKCNCPGWGKVDVERGLECSWCGLETDLIKSEIYGCPQCDYQEKVIPFHKLRKADPGNCSYCNP</sequence>
<evidence type="ECO:0000313" key="3">
    <source>
        <dbReference type="Proteomes" id="UP000254834"/>
    </source>
</evidence>
<protein>
    <recommendedName>
        <fullName evidence="1">DUF6671 domain-containing protein</fullName>
    </recommendedName>
</protein>
<evidence type="ECO:0000259" key="1">
    <source>
        <dbReference type="Pfam" id="PF20376"/>
    </source>
</evidence>
<organism evidence="2 3">
    <name type="scientific">Candidatus Chromulinivorax destructor</name>
    <dbReference type="NCBI Taxonomy" id="2066483"/>
    <lineage>
        <taxon>Bacteria</taxon>
        <taxon>Candidatus Babelota</taxon>
        <taxon>Candidatus Babeliae</taxon>
        <taxon>Candidatus Babeliales</taxon>
        <taxon>Candidatus Chromulinivoraceae</taxon>
        <taxon>Candidatus Chromulinivorax</taxon>
    </lineage>
</organism>
<dbReference type="InterPro" id="IPR046612">
    <property type="entry name" value="DUF6671"/>
</dbReference>
<accession>A0A345ZCA1</accession>
<dbReference type="OrthoDB" id="9793837at2"/>